<dbReference type="PANTHER" id="PTHR43884">
    <property type="entry name" value="ACYL-COA DEHYDROGENASE"/>
    <property type="match status" value="1"/>
</dbReference>
<dbReference type="Gene3D" id="1.20.140.10">
    <property type="entry name" value="Butyryl-CoA Dehydrogenase, subunit A, domain 3"/>
    <property type="match status" value="1"/>
</dbReference>
<comment type="similarity">
    <text evidence="2">Belongs to the acyl-CoA dehydrogenase family.</text>
</comment>
<dbReference type="Pfam" id="PF00441">
    <property type="entry name" value="Acyl-CoA_dh_1"/>
    <property type="match status" value="1"/>
</dbReference>
<dbReference type="Pfam" id="PF02771">
    <property type="entry name" value="Acyl-CoA_dh_N"/>
    <property type="match status" value="1"/>
</dbReference>
<evidence type="ECO:0000313" key="8">
    <source>
        <dbReference type="EMBL" id="CUS52239.1"/>
    </source>
</evidence>
<dbReference type="InterPro" id="IPR009100">
    <property type="entry name" value="AcylCoA_DH/oxidase_NM_dom_sf"/>
</dbReference>
<accession>A0A160TSP0</accession>
<evidence type="ECO:0000256" key="2">
    <source>
        <dbReference type="ARBA" id="ARBA00009347"/>
    </source>
</evidence>
<name>A0A160TSP0_9ZZZZ</name>
<dbReference type="GO" id="GO:0003995">
    <property type="term" value="F:acyl-CoA dehydrogenase activity"/>
    <property type="evidence" value="ECO:0007669"/>
    <property type="project" value="TreeGrafter"/>
</dbReference>
<evidence type="ECO:0000256" key="3">
    <source>
        <dbReference type="ARBA" id="ARBA00022630"/>
    </source>
</evidence>
<proteinExistence type="inferred from homology"/>
<feature type="domain" description="Acyl-CoA dehydrogenase/oxidase C-terminal" evidence="6">
    <location>
        <begin position="198"/>
        <end position="313"/>
    </location>
</feature>
<evidence type="ECO:0000256" key="1">
    <source>
        <dbReference type="ARBA" id="ARBA00001974"/>
    </source>
</evidence>
<sequence length="350" mass="36899">MPTVDPLILDTCSRLFTEQCSPAVVNAAEDGDWPVELWTAIEAAGLSLAWVPEKYGGVDGSLADGFAISRAAAAHAAPVPLAETLLAGWLLAEAGLDCPPGPMSVSTTVLALDSEQRLSGSAKRIPFAAKSEYLAVLGCAQHDRLCAVLVPCSDLNISPHPNLAGEMAADVTFTNSIPTAVINCRPDQSARLSQMGAVMRSQQIAGALAHVLDQCIEYAGDRQQFGRPIGRFQAVQHNLAMLAGEAAAASSAADAAVRAIEQHGLDDPRTRIAVASAKVRSGEAAGAGAAIAHQVHGAMGYTHEYTLQHYTRRLWSWRDDFGSESVWAVQLGNQVTAAGHQSLWPVLSDF</sequence>
<keyword evidence="5" id="KW-0560">Oxidoreductase</keyword>
<comment type="cofactor">
    <cofactor evidence="1">
        <name>FAD</name>
        <dbReference type="ChEBI" id="CHEBI:57692"/>
    </cofactor>
</comment>
<evidence type="ECO:0000259" key="7">
    <source>
        <dbReference type="Pfam" id="PF02771"/>
    </source>
</evidence>
<keyword evidence="3" id="KW-0285">Flavoprotein</keyword>
<evidence type="ECO:0000256" key="5">
    <source>
        <dbReference type="ARBA" id="ARBA00023002"/>
    </source>
</evidence>
<protein>
    <submittedName>
        <fullName evidence="8">Acyl-CoA dehydrogenase, C-terminal</fullName>
    </submittedName>
</protein>
<dbReference type="Gene3D" id="1.10.540.10">
    <property type="entry name" value="Acyl-CoA dehydrogenase/oxidase, N-terminal domain"/>
    <property type="match status" value="1"/>
</dbReference>
<evidence type="ECO:0000256" key="4">
    <source>
        <dbReference type="ARBA" id="ARBA00022827"/>
    </source>
</evidence>
<keyword evidence="4" id="KW-0274">FAD</keyword>
<dbReference type="InterPro" id="IPR013786">
    <property type="entry name" value="AcylCoA_DH/ox_N"/>
</dbReference>
<gene>
    <name evidence="8" type="ORF">MGWOODY_XGa1267</name>
</gene>
<organism evidence="8">
    <name type="scientific">hydrothermal vent metagenome</name>
    <dbReference type="NCBI Taxonomy" id="652676"/>
    <lineage>
        <taxon>unclassified sequences</taxon>
        <taxon>metagenomes</taxon>
        <taxon>ecological metagenomes</taxon>
    </lineage>
</organism>
<feature type="domain" description="Acyl-CoA dehydrogenase/oxidase N-terminal" evidence="7">
    <location>
        <begin position="8"/>
        <end position="95"/>
    </location>
</feature>
<evidence type="ECO:0000259" key="6">
    <source>
        <dbReference type="Pfam" id="PF00441"/>
    </source>
</evidence>
<dbReference type="InterPro" id="IPR037069">
    <property type="entry name" value="AcylCoA_DH/ox_N_sf"/>
</dbReference>
<dbReference type="SUPFAM" id="SSF56645">
    <property type="entry name" value="Acyl-CoA dehydrogenase NM domain-like"/>
    <property type="match status" value="1"/>
</dbReference>
<dbReference type="InterPro" id="IPR009075">
    <property type="entry name" value="AcylCo_DH/oxidase_C"/>
</dbReference>
<dbReference type="EMBL" id="CZRL01000078">
    <property type="protein sequence ID" value="CUS52239.1"/>
    <property type="molecule type" value="Genomic_DNA"/>
</dbReference>
<dbReference type="SUPFAM" id="SSF47203">
    <property type="entry name" value="Acyl-CoA dehydrogenase C-terminal domain-like"/>
    <property type="match status" value="1"/>
</dbReference>
<reference evidence="8" key="1">
    <citation type="submission" date="2015-10" db="EMBL/GenBank/DDBJ databases">
        <authorList>
            <person name="Gilbert D.G."/>
        </authorList>
    </citation>
    <scope>NUCLEOTIDE SEQUENCE</scope>
</reference>
<dbReference type="PANTHER" id="PTHR43884:SF20">
    <property type="entry name" value="ACYL-COA DEHYDROGENASE FADE28"/>
    <property type="match status" value="1"/>
</dbReference>
<dbReference type="AlphaFoldDB" id="A0A160TSP0"/>
<dbReference type="InterPro" id="IPR036250">
    <property type="entry name" value="AcylCo_DH-like_C"/>
</dbReference>
<dbReference type="GO" id="GO:0050660">
    <property type="term" value="F:flavin adenine dinucleotide binding"/>
    <property type="evidence" value="ECO:0007669"/>
    <property type="project" value="InterPro"/>
</dbReference>